<evidence type="ECO:0000259" key="14">
    <source>
        <dbReference type="PROSITE" id="PS50109"/>
    </source>
</evidence>
<evidence type="ECO:0000256" key="5">
    <source>
        <dbReference type="ARBA" id="ARBA00022553"/>
    </source>
</evidence>
<evidence type="ECO:0000256" key="1">
    <source>
        <dbReference type="ARBA" id="ARBA00000085"/>
    </source>
</evidence>
<feature type="domain" description="Histidine kinase" evidence="14">
    <location>
        <begin position="91"/>
        <end position="307"/>
    </location>
</feature>
<dbReference type="InterPro" id="IPR003660">
    <property type="entry name" value="HAMP_dom"/>
</dbReference>
<dbReference type="Gene3D" id="6.10.340.10">
    <property type="match status" value="1"/>
</dbReference>
<evidence type="ECO:0000256" key="3">
    <source>
        <dbReference type="ARBA" id="ARBA00012438"/>
    </source>
</evidence>
<gene>
    <name evidence="16" type="ORF">K8V39_04460</name>
</gene>
<keyword evidence="11" id="KW-1133">Transmembrane helix</keyword>
<dbReference type="Proteomes" id="UP000813420">
    <property type="component" value="Unassembled WGS sequence"/>
</dbReference>
<dbReference type="Gene3D" id="3.30.565.10">
    <property type="entry name" value="Histidine kinase-like ATPase, C-terminal domain"/>
    <property type="match status" value="1"/>
</dbReference>
<dbReference type="PANTHER" id="PTHR45528">
    <property type="entry name" value="SENSOR HISTIDINE KINASE CPXA"/>
    <property type="match status" value="1"/>
</dbReference>
<dbReference type="CDD" id="cd06225">
    <property type="entry name" value="HAMP"/>
    <property type="match status" value="1"/>
</dbReference>
<dbReference type="PROSITE" id="PS50885">
    <property type="entry name" value="HAMP"/>
    <property type="match status" value="1"/>
</dbReference>
<dbReference type="CDD" id="cd00075">
    <property type="entry name" value="HATPase"/>
    <property type="match status" value="1"/>
</dbReference>
<evidence type="ECO:0000256" key="4">
    <source>
        <dbReference type="ARBA" id="ARBA00022475"/>
    </source>
</evidence>
<reference evidence="16" key="1">
    <citation type="journal article" date="2021" name="PeerJ">
        <title>Extensive microbial diversity within the chicken gut microbiome revealed by metagenomics and culture.</title>
        <authorList>
            <person name="Gilroy R."/>
            <person name="Ravi A."/>
            <person name="Getino M."/>
            <person name="Pursley I."/>
            <person name="Horton D.L."/>
            <person name="Alikhan N.F."/>
            <person name="Baker D."/>
            <person name="Gharbi K."/>
            <person name="Hall N."/>
            <person name="Watson M."/>
            <person name="Adriaenssens E.M."/>
            <person name="Foster-Nyarko E."/>
            <person name="Jarju S."/>
            <person name="Secka A."/>
            <person name="Antonio M."/>
            <person name="Oren A."/>
            <person name="Chaudhuri R.R."/>
            <person name="La Ragione R."/>
            <person name="Hildebrand F."/>
            <person name="Pallen M.J."/>
        </authorList>
    </citation>
    <scope>NUCLEOTIDE SEQUENCE</scope>
    <source>
        <strain evidence="16">USAMLcec4-12693</strain>
    </source>
</reference>
<dbReference type="SUPFAM" id="SSF158472">
    <property type="entry name" value="HAMP domain-like"/>
    <property type="match status" value="1"/>
</dbReference>
<dbReference type="PRINTS" id="PR00344">
    <property type="entry name" value="BCTRLSENSOR"/>
</dbReference>
<dbReference type="RefSeq" id="WP_277271799.1">
    <property type="nucleotide sequence ID" value="NZ_DYXE01000043.1"/>
</dbReference>
<dbReference type="EC" id="2.7.13.3" evidence="3"/>
<dbReference type="GO" id="GO:0000155">
    <property type="term" value="F:phosphorelay sensor kinase activity"/>
    <property type="evidence" value="ECO:0007669"/>
    <property type="project" value="InterPro"/>
</dbReference>
<dbReference type="InterPro" id="IPR003661">
    <property type="entry name" value="HisK_dim/P_dom"/>
</dbReference>
<dbReference type="SMART" id="SM00387">
    <property type="entry name" value="HATPase_c"/>
    <property type="match status" value="1"/>
</dbReference>
<dbReference type="PANTHER" id="PTHR45528:SF1">
    <property type="entry name" value="SENSOR HISTIDINE KINASE CPXA"/>
    <property type="match status" value="1"/>
</dbReference>
<dbReference type="FunFam" id="1.10.287.130:FF:000001">
    <property type="entry name" value="Two-component sensor histidine kinase"/>
    <property type="match status" value="1"/>
</dbReference>
<dbReference type="SMART" id="SM00304">
    <property type="entry name" value="HAMP"/>
    <property type="match status" value="1"/>
</dbReference>
<sequence>MCRGAVAIAVLLLLAAFFTRRMNRVVLEPVELLVDGAKRIQDGNMEEEIDYQGEAEFERVCQSFNDMQRTILKNQKQREKNEKARTDMVTGISHDLRTPLTSIQGYIKGVLDGVADTKERQEKYLKTAYDSTREMNVLLQKLFEFSRIESGQMPFHMVRADLAEFTSVYIAQKEEMADPENVTFSLKVGQEAMPEINMDVEQIPRIFDNLLENSMKYAGTRPVEIEISVFATETEVVLEWNDHGNGVPEDKLPHIFERFYRCDEARKEKGSGVGLYVVNYIMEQHHGRVEAENDGGFKIRLLFPKED</sequence>
<dbReference type="InterPro" id="IPR036097">
    <property type="entry name" value="HisK_dim/P_sf"/>
</dbReference>
<evidence type="ECO:0000313" key="17">
    <source>
        <dbReference type="Proteomes" id="UP000813420"/>
    </source>
</evidence>
<evidence type="ECO:0000256" key="9">
    <source>
        <dbReference type="ARBA" id="ARBA00022777"/>
    </source>
</evidence>
<evidence type="ECO:0000259" key="15">
    <source>
        <dbReference type="PROSITE" id="PS50885"/>
    </source>
</evidence>
<keyword evidence="7" id="KW-0812">Transmembrane</keyword>
<dbReference type="Pfam" id="PF02518">
    <property type="entry name" value="HATPase_c"/>
    <property type="match status" value="1"/>
</dbReference>
<keyword evidence="10" id="KW-0067">ATP-binding</keyword>
<dbReference type="Pfam" id="PF00672">
    <property type="entry name" value="HAMP"/>
    <property type="match status" value="1"/>
</dbReference>
<proteinExistence type="predicted"/>
<dbReference type="InterPro" id="IPR036890">
    <property type="entry name" value="HATPase_C_sf"/>
</dbReference>
<name>A0A9D2VXG6_9FIRM</name>
<dbReference type="SMART" id="SM00388">
    <property type="entry name" value="HisKA"/>
    <property type="match status" value="1"/>
</dbReference>
<dbReference type="InterPro" id="IPR004358">
    <property type="entry name" value="Sig_transdc_His_kin-like_C"/>
</dbReference>
<evidence type="ECO:0000256" key="13">
    <source>
        <dbReference type="ARBA" id="ARBA00023136"/>
    </source>
</evidence>
<dbReference type="SUPFAM" id="SSF47384">
    <property type="entry name" value="Homodimeric domain of signal transducing histidine kinase"/>
    <property type="match status" value="1"/>
</dbReference>
<dbReference type="Gene3D" id="1.10.287.130">
    <property type="match status" value="1"/>
</dbReference>
<dbReference type="InterPro" id="IPR050398">
    <property type="entry name" value="HssS/ArlS-like"/>
</dbReference>
<comment type="subcellular location">
    <subcellularLocation>
        <location evidence="2">Cell membrane</location>
        <topology evidence="2">Multi-pass membrane protein</topology>
    </subcellularLocation>
</comment>
<dbReference type="CDD" id="cd00082">
    <property type="entry name" value="HisKA"/>
    <property type="match status" value="1"/>
</dbReference>
<keyword evidence="12" id="KW-0902">Two-component regulatory system</keyword>
<evidence type="ECO:0000256" key="12">
    <source>
        <dbReference type="ARBA" id="ARBA00023012"/>
    </source>
</evidence>
<dbReference type="SUPFAM" id="SSF55874">
    <property type="entry name" value="ATPase domain of HSP90 chaperone/DNA topoisomerase II/histidine kinase"/>
    <property type="match status" value="1"/>
</dbReference>
<evidence type="ECO:0000256" key="11">
    <source>
        <dbReference type="ARBA" id="ARBA00022989"/>
    </source>
</evidence>
<dbReference type="InterPro" id="IPR005467">
    <property type="entry name" value="His_kinase_dom"/>
</dbReference>
<feature type="domain" description="HAMP" evidence="15">
    <location>
        <begin position="24"/>
        <end position="76"/>
    </location>
</feature>
<dbReference type="InterPro" id="IPR003594">
    <property type="entry name" value="HATPase_dom"/>
</dbReference>
<comment type="catalytic activity">
    <reaction evidence="1">
        <text>ATP + protein L-histidine = ADP + protein N-phospho-L-histidine.</text>
        <dbReference type="EC" id="2.7.13.3"/>
    </reaction>
</comment>
<evidence type="ECO:0000256" key="10">
    <source>
        <dbReference type="ARBA" id="ARBA00022840"/>
    </source>
</evidence>
<dbReference type="Pfam" id="PF00512">
    <property type="entry name" value="HisKA"/>
    <property type="match status" value="1"/>
</dbReference>
<keyword evidence="9 16" id="KW-0418">Kinase</keyword>
<evidence type="ECO:0000256" key="6">
    <source>
        <dbReference type="ARBA" id="ARBA00022679"/>
    </source>
</evidence>
<keyword evidence="4" id="KW-1003">Cell membrane</keyword>
<dbReference type="GO" id="GO:0005886">
    <property type="term" value="C:plasma membrane"/>
    <property type="evidence" value="ECO:0007669"/>
    <property type="project" value="UniProtKB-SubCell"/>
</dbReference>
<keyword evidence="6" id="KW-0808">Transferase</keyword>
<dbReference type="PROSITE" id="PS50109">
    <property type="entry name" value="HIS_KIN"/>
    <property type="match status" value="1"/>
</dbReference>
<dbReference type="EMBL" id="DYXE01000043">
    <property type="protein sequence ID" value="HJH49496.1"/>
    <property type="molecule type" value="Genomic_DNA"/>
</dbReference>
<keyword evidence="8" id="KW-0547">Nucleotide-binding</keyword>
<dbReference type="AlphaFoldDB" id="A0A9D2VXG6"/>
<protein>
    <recommendedName>
        <fullName evidence="3">histidine kinase</fullName>
        <ecNumber evidence="3">2.7.13.3</ecNumber>
    </recommendedName>
</protein>
<dbReference type="GO" id="GO:0005524">
    <property type="term" value="F:ATP binding"/>
    <property type="evidence" value="ECO:0007669"/>
    <property type="project" value="UniProtKB-KW"/>
</dbReference>
<evidence type="ECO:0000256" key="8">
    <source>
        <dbReference type="ARBA" id="ARBA00022741"/>
    </source>
</evidence>
<evidence type="ECO:0000256" key="2">
    <source>
        <dbReference type="ARBA" id="ARBA00004651"/>
    </source>
</evidence>
<reference evidence="16" key="2">
    <citation type="submission" date="2021-09" db="EMBL/GenBank/DDBJ databases">
        <authorList>
            <person name="Gilroy R."/>
        </authorList>
    </citation>
    <scope>NUCLEOTIDE SEQUENCE</scope>
    <source>
        <strain evidence="16">USAMLcec4-12693</strain>
    </source>
</reference>
<accession>A0A9D2VXG6</accession>
<comment type="caution">
    <text evidence="16">The sequence shown here is derived from an EMBL/GenBank/DDBJ whole genome shotgun (WGS) entry which is preliminary data.</text>
</comment>
<evidence type="ECO:0000313" key="16">
    <source>
        <dbReference type="EMBL" id="HJH49496.1"/>
    </source>
</evidence>
<organism evidence="16 17">
    <name type="scientific">Merdimonas faecis</name>
    <dbReference type="NCBI Taxonomy" id="1653435"/>
    <lineage>
        <taxon>Bacteria</taxon>
        <taxon>Bacillati</taxon>
        <taxon>Bacillota</taxon>
        <taxon>Clostridia</taxon>
        <taxon>Lachnospirales</taxon>
        <taxon>Lachnospiraceae</taxon>
        <taxon>Merdimonas</taxon>
    </lineage>
</organism>
<keyword evidence="5" id="KW-0597">Phosphoprotein</keyword>
<evidence type="ECO:0000256" key="7">
    <source>
        <dbReference type="ARBA" id="ARBA00022692"/>
    </source>
</evidence>
<keyword evidence="13" id="KW-0472">Membrane</keyword>